<accession>A0ABT5XEM9</accession>
<dbReference type="EMBL" id="JARFPL010000015">
    <property type="protein sequence ID" value="MDF0593175.1"/>
    <property type="molecule type" value="Genomic_DNA"/>
</dbReference>
<organism evidence="3 4">
    <name type="scientific">Candidatus Methanocrinis alkalitolerans</name>
    <dbReference type="NCBI Taxonomy" id="3033395"/>
    <lineage>
        <taxon>Archaea</taxon>
        <taxon>Methanobacteriati</taxon>
        <taxon>Methanobacteriota</taxon>
        <taxon>Stenosarchaea group</taxon>
        <taxon>Methanomicrobia</taxon>
        <taxon>Methanotrichales</taxon>
        <taxon>Methanotrichaceae</taxon>
        <taxon>Methanocrinis</taxon>
    </lineage>
</organism>
<gene>
    <name evidence="3" type="ORF">P0O24_06215</name>
</gene>
<name>A0ABT5XEM9_9EURY</name>
<keyword evidence="1" id="KW-1133">Transmembrane helix</keyword>
<feature type="transmembrane region" description="Helical" evidence="1">
    <location>
        <begin position="865"/>
        <end position="885"/>
    </location>
</feature>
<dbReference type="NCBIfam" id="TIGR01567">
    <property type="entry name" value="S_layer_rel_Mac"/>
    <property type="match status" value="1"/>
</dbReference>
<sequence length="891" mass="97584">MALLCLGISIYLLAGAMGATGQVPMAEVRGHFSGGDGNWNAESFGGFYYDLDAGVGGEELVVEVEGRRVEEGHLVYSSEVWTEEFDFDGWGRHQAVAFLGKRYLAGYFNGDFTDAVSALEEGELREVLIDYEGIQTATSQTPLFLGGGYWIEVAAASYDGDTVYLILKKNGVEVDRSVVAVGDTYVYKVGDRRLPIILAHVRSAMQGGEMAIVDIDGIFQIQDVPTIKIEAGGLIGEMEVTTFSDDRIELLNARDLILSRGSTVPLAGGLALRVRDTPELIYYPIGAITDYGVHEIRGPVYTEDSLVRLFYSDGSIGFAEARWNHENFAGFYFDDQEDIGTESLILYMSEDGIISPGREFTMNETRLGYGFKYTSFVEPVDFEFEGWGSYEVTTLFGQPWFAGYGEETSPEIGKKSMVGMEQIGQILLDSDARNRVVGGNVLKLMDGYEVHIIDVSNDSIFIMLAKDGKVLDRGIVRSNSTYVYERDVGDVDDMPLIALHIEGVFNSHEDHFAIIDGIFQISDRMILPIEPGNEFGELKVMVINPSFIIMANPDWILLRRDSKTTILPGINIAVADNETFRYHLFTNEYVLPPPQISDLSMPEEPVPSGGVANFSIFVVAGEIKSVTAETVDAHGRRLILGDLTASGVGAVDQWIYSWQWNSTVPALSDDGTILPESEVQGGILQVNDSTQPVQVFVSFDVSGRIGLIRDTAGEIYYISPTEYEKLGEAASYAEMASDDHLRREYVKIEPGESEIRFFQIVDGTAILGENGHKLSFSPSGIEPHLIRVGAPPGMYEIRLRVENGMGALRTSGHYFEISGSDLVRASGGSPEVEGSGVGGVDAMNGSINFPLPQPSDDLQEKRRSIPAPGALFALMALGLAAAIGWRRQSLR</sequence>
<comment type="caution">
    <text evidence="3">The sequence shown here is derived from an EMBL/GenBank/DDBJ whole genome shotgun (WGS) entry which is preliminary data.</text>
</comment>
<dbReference type="Proteomes" id="UP001215956">
    <property type="component" value="Unassembled WGS sequence"/>
</dbReference>
<evidence type="ECO:0000256" key="1">
    <source>
        <dbReference type="SAM" id="Phobius"/>
    </source>
</evidence>
<dbReference type="Gene3D" id="2.60.98.40">
    <property type="match status" value="2"/>
</dbReference>
<keyword evidence="1" id="KW-0812">Transmembrane</keyword>
<protein>
    <submittedName>
        <fullName evidence="3">S-layer protein domain-containing protein</fullName>
    </submittedName>
</protein>
<proteinExistence type="predicted"/>
<keyword evidence="4" id="KW-1185">Reference proteome</keyword>
<reference evidence="3 4" key="1">
    <citation type="submission" date="2023-03" db="EMBL/GenBank/DDBJ databases">
        <title>Whole genome sequencing of Methanotrichaceae archaeon M04Ac.</title>
        <authorList>
            <person name="Khomyakova M.A."/>
            <person name="Merkel A.Y."/>
            <person name="Slobodkin A.I."/>
        </authorList>
    </citation>
    <scope>NUCLEOTIDE SEQUENCE [LARGE SCALE GENOMIC DNA]</scope>
    <source>
        <strain evidence="3 4">M04Ac</strain>
    </source>
</reference>
<dbReference type="InterPro" id="IPR006457">
    <property type="entry name" value="S_layer-rel_Mac"/>
</dbReference>
<dbReference type="RefSeq" id="WP_316968880.1">
    <property type="nucleotide sequence ID" value="NZ_JARFPL010000015.1"/>
</dbReference>
<evidence type="ECO:0000259" key="2">
    <source>
        <dbReference type="Pfam" id="PF07752"/>
    </source>
</evidence>
<evidence type="ECO:0000313" key="4">
    <source>
        <dbReference type="Proteomes" id="UP001215956"/>
    </source>
</evidence>
<evidence type="ECO:0000313" key="3">
    <source>
        <dbReference type="EMBL" id="MDF0593175.1"/>
    </source>
</evidence>
<feature type="domain" description="S-layer family duplication" evidence="2">
    <location>
        <begin position="36"/>
        <end position="276"/>
    </location>
</feature>
<dbReference type="Gene3D" id="2.60.40.4190">
    <property type="match status" value="2"/>
</dbReference>
<keyword evidence="1" id="KW-0472">Membrane</keyword>
<dbReference type="Pfam" id="PF07752">
    <property type="entry name" value="S-layer"/>
    <property type="match status" value="2"/>
</dbReference>
<feature type="domain" description="S-layer family duplication" evidence="2">
    <location>
        <begin position="320"/>
        <end position="576"/>
    </location>
</feature>